<feature type="domain" description="PIN" evidence="6">
    <location>
        <begin position="11"/>
        <end position="136"/>
    </location>
</feature>
<dbReference type="GO" id="GO:0004540">
    <property type="term" value="F:RNA nuclease activity"/>
    <property type="evidence" value="ECO:0007669"/>
    <property type="project" value="InterPro"/>
</dbReference>
<keyword evidence="1 5" id="KW-1277">Toxin-antitoxin system</keyword>
<dbReference type="InterPro" id="IPR022907">
    <property type="entry name" value="VapC_family"/>
</dbReference>
<reference evidence="8" key="1">
    <citation type="submission" date="2017-09" db="EMBL/GenBank/DDBJ databases">
        <title>Depth-based differentiation of microbial function through sediment-hosted aquifers and enrichment of novel symbionts in the deep terrestrial subsurface.</title>
        <authorList>
            <person name="Probst A.J."/>
            <person name="Ladd B."/>
            <person name="Jarett J.K."/>
            <person name="Geller-Mcgrath D.E."/>
            <person name="Sieber C.M.K."/>
            <person name="Emerson J.B."/>
            <person name="Anantharaman K."/>
            <person name="Thomas B.C."/>
            <person name="Malmstrom R."/>
            <person name="Stieglmeier M."/>
            <person name="Klingl A."/>
            <person name="Woyke T."/>
            <person name="Ryan C.M."/>
            <person name="Banfield J.F."/>
        </authorList>
    </citation>
    <scope>NUCLEOTIDE SEQUENCE [LARGE SCALE GENOMIC DNA]</scope>
</reference>
<comment type="similarity">
    <text evidence="5">Belongs to the PINc/VapC protein family.</text>
</comment>
<dbReference type="GO" id="GO:0000287">
    <property type="term" value="F:magnesium ion binding"/>
    <property type="evidence" value="ECO:0007669"/>
    <property type="project" value="UniProtKB-UniRule"/>
</dbReference>
<comment type="caution">
    <text evidence="7">The sequence shown here is derived from an EMBL/GenBank/DDBJ whole genome shotgun (WGS) entry which is preliminary data.</text>
</comment>
<protein>
    <recommendedName>
        <fullName evidence="5">Ribonuclease VapC</fullName>
        <shortName evidence="5">RNase VapC</shortName>
        <ecNumber evidence="5">3.1.-.-</ecNumber>
    </recommendedName>
    <alternativeName>
        <fullName evidence="5">Toxin VapC</fullName>
    </alternativeName>
</protein>
<dbReference type="EMBL" id="PFXB01000055">
    <property type="protein sequence ID" value="PJA37814.1"/>
    <property type="molecule type" value="Genomic_DNA"/>
</dbReference>
<comment type="cofactor">
    <cofactor evidence="5">
        <name>Mg(2+)</name>
        <dbReference type="ChEBI" id="CHEBI:18420"/>
    </cofactor>
</comment>
<dbReference type="EC" id="3.1.-.-" evidence="5"/>
<dbReference type="AlphaFoldDB" id="A0A2M7WXP1"/>
<feature type="binding site" evidence="5">
    <location>
        <position position="14"/>
    </location>
    <ligand>
        <name>Mg(2+)</name>
        <dbReference type="ChEBI" id="CHEBI:18420"/>
    </ligand>
</feature>
<keyword evidence="2 5" id="KW-0540">Nuclease</keyword>
<evidence type="ECO:0000313" key="7">
    <source>
        <dbReference type="EMBL" id="PJA37814.1"/>
    </source>
</evidence>
<dbReference type="HAMAP" id="MF_00265">
    <property type="entry name" value="VapC_Nob1"/>
    <property type="match status" value="1"/>
</dbReference>
<accession>A0A2M7WXP1</accession>
<keyword evidence="5" id="KW-0460">Magnesium</keyword>
<keyword evidence="3 5" id="KW-0479">Metal-binding</keyword>
<keyword evidence="4 5" id="KW-0378">Hydrolase</keyword>
<gene>
    <name evidence="5" type="primary">vapC</name>
    <name evidence="7" type="ORF">CO181_02020</name>
</gene>
<evidence type="ECO:0000313" key="8">
    <source>
        <dbReference type="Proteomes" id="UP000230538"/>
    </source>
</evidence>
<keyword evidence="5" id="KW-0800">Toxin</keyword>
<organism evidence="7 8">
    <name type="scientific">candidate division WWE3 bacterium CG_4_9_14_3_um_filter_43_9</name>
    <dbReference type="NCBI Taxonomy" id="1975082"/>
    <lineage>
        <taxon>Bacteria</taxon>
        <taxon>Katanobacteria</taxon>
    </lineage>
</organism>
<dbReference type="Gene3D" id="3.40.50.1010">
    <property type="entry name" value="5'-nuclease"/>
    <property type="match status" value="1"/>
</dbReference>
<evidence type="ECO:0000259" key="6">
    <source>
        <dbReference type="Pfam" id="PF01850"/>
    </source>
</evidence>
<evidence type="ECO:0000256" key="3">
    <source>
        <dbReference type="ARBA" id="ARBA00022723"/>
    </source>
</evidence>
<dbReference type="SUPFAM" id="SSF88723">
    <property type="entry name" value="PIN domain-like"/>
    <property type="match status" value="1"/>
</dbReference>
<name>A0A2M7WXP1_UNCKA</name>
<dbReference type="InterPro" id="IPR002716">
    <property type="entry name" value="PIN_dom"/>
</dbReference>
<evidence type="ECO:0000256" key="5">
    <source>
        <dbReference type="HAMAP-Rule" id="MF_00265"/>
    </source>
</evidence>
<dbReference type="GO" id="GO:0016787">
    <property type="term" value="F:hydrolase activity"/>
    <property type="evidence" value="ECO:0007669"/>
    <property type="project" value="UniProtKB-KW"/>
</dbReference>
<dbReference type="Proteomes" id="UP000230538">
    <property type="component" value="Unassembled WGS sequence"/>
</dbReference>
<evidence type="ECO:0000256" key="1">
    <source>
        <dbReference type="ARBA" id="ARBA00022649"/>
    </source>
</evidence>
<feature type="binding site" evidence="5">
    <location>
        <position position="115"/>
    </location>
    <ligand>
        <name>Mg(2+)</name>
        <dbReference type="ChEBI" id="CHEBI:18420"/>
    </ligand>
</feature>
<proteinExistence type="inferred from homology"/>
<dbReference type="Pfam" id="PF01850">
    <property type="entry name" value="PIN"/>
    <property type="match status" value="1"/>
</dbReference>
<evidence type="ECO:0000256" key="2">
    <source>
        <dbReference type="ARBA" id="ARBA00022722"/>
    </source>
</evidence>
<evidence type="ECO:0000256" key="4">
    <source>
        <dbReference type="ARBA" id="ARBA00022801"/>
    </source>
</evidence>
<dbReference type="InterPro" id="IPR029060">
    <property type="entry name" value="PIN-like_dom_sf"/>
</dbReference>
<dbReference type="GO" id="GO:0090729">
    <property type="term" value="F:toxin activity"/>
    <property type="evidence" value="ECO:0007669"/>
    <property type="project" value="UniProtKB-KW"/>
</dbReference>
<comment type="function">
    <text evidence="5">Toxic component of a toxin-antitoxin (TA) system. An RNase.</text>
</comment>
<sequence>MSTSIVNSEKILLDSNILIYAFDTRSEYHSLSSEIRKKAVEKLITCCISPQNLNEIYQVLTDPKAVLEPYSPREIERELQKIIKRIEVILPTRETAATCLQLAAKYEIKSLKIFDTFLVATMLENGVGQIITFNQKDFETFLEVRTIHPADIR</sequence>